<name>A0A238Y7F3_9BACT</name>
<reference evidence="7 8" key="1">
    <citation type="submission" date="2017-06" db="EMBL/GenBank/DDBJ databases">
        <authorList>
            <person name="Kim H.J."/>
            <person name="Triplett B.A."/>
        </authorList>
    </citation>
    <scope>NUCLEOTIDE SEQUENCE [LARGE SCALE GENOMIC DNA]</scope>
    <source>
        <strain evidence="7 8">DSM 13116</strain>
    </source>
</reference>
<dbReference type="InterPro" id="IPR006664">
    <property type="entry name" value="OMP_bac"/>
</dbReference>
<keyword evidence="8" id="KW-1185">Reference proteome</keyword>
<dbReference type="InterPro" id="IPR050330">
    <property type="entry name" value="Bact_OuterMem_StrucFunc"/>
</dbReference>
<dbReference type="PROSITE" id="PS51123">
    <property type="entry name" value="OMPA_2"/>
    <property type="match status" value="1"/>
</dbReference>
<evidence type="ECO:0000259" key="6">
    <source>
        <dbReference type="PROSITE" id="PS51123"/>
    </source>
</evidence>
<keyword evidence="5" id="KW-0732">Signal</keyword>
<comment type="subcellular location">
    <subcellularLocation>
        <location evidence="1">Cell outer membrane</location>
    </subcellularLocation>
</comment>
<feature type="region of interest" description="Disordered" evidence="4">
    <location>
        <begin position="39"/>
        <end position="96"/>
    </location>
</feature>
<dbReference type="EMBL" id="FZOC01000001">
    <property type="protein sequence ID" value="SNR66524.1"/>
    <property type="molecule type" value="Genomic_DNA"/>
</dbReference>
<dbReference type="PANTHER" id="PTHR30329">
    <property type="entry name" value="STATOR ELEMENT OF FLAGELLAR MOTOR COMPLEX"/>
    <property type="match status" value="1"/>
</dbReference>
<feature type="chain" id="PRO_5012240970" evidence="5">
    <location>
        <begin position="26"/>
        <end position="212"/>
    </location>
</feature>
<accession>A0A238Y7F3</accession>
<sequence length="212" mass="22155">MLSPILCRAVLAIALIILSVPQALAQDMVTSDDIVRQLEKKPQPPGGASRSFRGVRISTTPESAAQPAGQSFGQPAGQAGQQAQPPTRDAAAPATPAAKPQATVYLYFKSGSAELADEFSARQLAAVGKALAALPGAHFEIGGHTDSIGSDEANQSLSERRAQAVRTRLIESYGLKPESVAARGYGESQPLADNGTEAGRAKNRRVVITRLD</sequence>
<dbReference type="Pfam" id="PF00691">
    <property type="entry name" value="OmpA"/>
    <property type="match status" value="1"/>
</dbReference>
<keyword evidence="2 3" id="KW-0472">Membrane</keyword>
<dbReference type="RefSeq" id="WP_327438359.1">
    <property type="nucleotide sequence ID" value="NZ_FZOC01000001.1"/>
</dbReference>
<dbReference type="PRINTS" id="PR01021">
    <property type="entry name" value="OMPADOMAIN"/>
</dbReference>
<feature type="compositionally biased region" description="Low complexity" evidence="4">
    <location>
        <begin position="64"/>
        <end position="96"/>
    </location>
</feature>
<dbReference type="Gene3D" id="3.30.1330.60">
    <property type="entry name" value="OmpA-like domain"/>
    <property type="match status" value="1"/>
</dbReference>
<dbReference type="PANTHER" id="PTHR30329:SF20">
    <property type="entry name" value="EXPORTED PROTEIN"/>
    <property type="match status" value="1"/>
</dbReference>
<evidence type="ECO:0000313" key="7">
    <source>
        <dbReference type="EMBL" id="SNR66524.1"/>
    </source>
</evidence>
<evidence type="ECO:0000256" key="4">
    <source>
        <dbReference type="SAM" id="MobiDB-lite"/>
    </source>
</evidence>
<proteinExistence type="predicted"/>
<evidence type="ECO:0000256" key="5">
    <source>
        <dbReference type="SAM" id="SignalP"/>
    </source>
</evidence>
<dbReference type="InterPro" id="IPR036737">
    <property type="entry name" value="OmpA-like_sf"/>
</dbReference>
<dbReference type="PROSITE" id="PS01068">
    <property type="entry name" value="OMPA_1"/>
    <property type="match status" value="1"/>
</dbReference>
<gene>
    <name evidence="7" type="ORF">SAMN04488503_0719</name>
</gene>
<dbReference type="InterPro" id="IPR006690">
    <property type="entry name" value="OMPA-like_CS"/>
</dbReference>
<evidence type="ECO:0000313" key="8">
    <source>
        <dbReference type="Proteomes" id="UP000198324"/>
    </source>
</evidence>
<dbReference type="GO" id="GO:0009279">
    <property type="term" value="C:cell outer membrane"/>
    <property type="evidence" value="ECO:0007669"/>
    <property type="project" value="UniProtKB-SubCell"/>
</dbReference>
<dbReference type="SUPFAM" id="SSF103088">
    <property type="entry name" value="OmpA-like"/>
    <property type="match status" value="1"/>
</dbReference>
<organism evidence="7 8">
    <name type="scientific">Humidesulfovibrio mexicanus</name>
    <dbReference type="NCBI Taxonomy" id="147047"/>
    <lineage>
        <taxon>Bacteria</taxon>
        <taxon>Pseudomonadati</taxon>
        <taxon>Thermodesulfobacteriota</taxon>
        <taxon>Desulfovibrionia</taxon>
        <taxon>Desulfovibrionales</taxon>
        <taxon>Desulfovibrionaceae</taxon>
        <taxon>Humidesulfovibrio</taxon>
    </lineage>
</organism>
<feature type="signal peptide" evidence="5">
    <location>
        <begin position="1"/>
        <end position="25"/>
    </location>
</feature>
<protein>
    <submittedName>
        <fullName evidence="7">Outer membrane protein OmpA</fullName>
    </submittedName>
</protein>
<evidence type="ECO:0000256" key="1">
    <source>
        <dbReference type="ARBA" id="ARBA00004442"/>
    </source>
</evidence>
<feature type="region of interest" description="Disordered" evidence="4">
    <location>
        <begin position="184"/>
        <end position="204"/>
    </location>
</feature>
<dbReference type="AlphaFoldDB" id="A0A238Y7F3"/>
<evidence type="ECO:0000256" key="2">
    <source>
        <dbReference type="ARBA" id="ARBA00023136"/>
    </source>
</evidence>
<feature type="domain" description="OmpA-like" evidence="6">
    <location>
        <begin position="95"/>
        <end position="212"/>
    </location>
</feature>
<evidence type="ECO:0000256" key="3">
    <source>
        <dbReference type="PROSITE-ProRule" id="PRU00473"/>
    </source>
</evidence>
<dbReference type="Proteomes" id="UP000198324">
    <property type="component" value="Unassembled WGS sequence"/>
</dbReference>
<dbReference type="InterPro" id="IPR006665">
    <property type="entry name" value="OmpA-like"/>
</dbReference>
<dbReference type="CDD" id="cd07185">
    <property type="entry name" value="OmpA_C-like"/>
    <property type="match status" value="1"/>
</dbReference>